<comment type="similarity">
    <text evidence="1">Belongs to the glycosyltransferase 2 family.</text>
</comment>
<accession>A0A1I5KPX3</accession>
<keyword evidence="6" id="KW-1185">Reference proteome</keyword>
<keyword evidence="3 5" id="KW-0808">Transferase</keyword>
<keyword evidence="2" id="KW-0328">Glycosyltransferase</keyword>
<dbReference type="Gene3D" id="3.90.550.10">
    <property type="entry name" value="Spore Coat Polysaccharide Biosynthesis Protein SpsA, Chain A"/>
    <property type="match status" value="1"/>
</dbReference>
<dbReference type="RefSeq" id="WP_092909708.1">
    <property type="nucleotide sequence ID" value="NZ_FOXB01000001.1"/>
</dbReference>
<proteinExistence type="inferred from homology"/>
<organism evidence="5 6">
    <name type="scientific">Hydrogenimonas thermophila</name>
    <dbReference type="NCBI Taxonomy" id="223786"/>
    <lineage>
        <taxon>Bacteria</taxon>
        <taxon>Pseudomonadati</taxon>
        <taxon>Campylobacterota</taxon>
        <taxon>Epsilonproteobacteria</taxon>
        <taxon>Campylobacterales</taxon>
        <taxon>Hydrogenimonadaceae</taxon>
        <taxon>Hydrogenimonas</taxon>
    </lineage>
</organism>
<protein>
    <submittedName>
        <fullName evidence="5">Glycosyltransferase, GT2 family</fullName>
    </submittedName>
</protein>
<dbReference type="OrthoDB" id="5291101at2"/>
<dbReference type="Pfam" id="PF00535">
    <property type="entry name" value="Glycos_transf_2"/>
    <property type="match status" value="1"/>
</dbReference>
<evidence type="ECO:0000259" key="4">
    <source>
        <dbReference type="Pfam" id="PF00535"/>
    </source>
</evidence>
<gene>
    <name evidence="5" type="ORF">SAMN05216234_10133</name>
</gene>
<evidence type="ECO:0000256" key="3">
    <source>
        <dbReference type="ARBA" id="ARBA00022679"/>
    </source>
</evidence>
<evidence type="ECO:0000313" key="6">
    <source>
        <dbReference type="Proteomes" id="UP000199227"/>
    </source>
</evidence>
<dbReference type="GO" id="GO:0016757">
    <property type="term" value="F:glycosyltransferase activity"/>
    <property type="evidence" value="ECO:0007669"/>
    <property type="project" value="UniProtKB-KW"/>
</dbReference>
<dbReference type="STRING" id="223786.SAMN05216234_10133"/>
<reference evidence="5 6" key="1">
    <citation type="submission" date="2016-10" db="EMBL/GenBank/DDBJ databases">
        <authorList>
            <person name="de Groot N.N."/>
        </authorList>
    </citation>
    <scope>NUCLEOTIDE SEQUENCE [LARGE SCALE GENOMIC DNA]</scope>
    <source>
        <strain evidence="5 6">EP1-55-1</strain>
    </source>
</reference>
<evidence type="ECO:0000256" key="1">
    <source>
        <dbReference type="ARBA" id="ARBA00006739"/>
    </source>
</evidence>
<dbReference type="AlphaFoldDB" id="A0A1I5KPX3"/>
<name>A0A1I5KPX3_9BACT</name>
<dbReference type="InterPro" id="IPR029044">
    <property type="entry name" value="Nucleotide-diphossugar_trans"/>
</dbReference>
<dbReference type="Proteomes" id="UP000199227">
    <property type="component" value="Unassembled WGS sequence"/>
</dbReference>
<dbReference type="PANTHER" id="PTHR43179:SF12">
    <property type="entry name" value="GALACTOFURANOSYLTRANSFERASE GLFT2"/>
    <property type="match status" value="1"/>
</dbReference>
<dbReference type="InterPro" id="IPR001173">
    <property type="entry name" value="Glyco_trans_2-like"/>
</dbReference>
<dbReference type="SUPFAM" id="SSF53448">
    <property type="entry name" value="Nucleotide-diphospho-sugar transferases"/>
    <property type="match status" value="1"/>
</dbReference>
<dbReference type="EMBL" id="FOXB01000001">
    <property type="protein sequence ID" value="SFO87159.1"/>
    <property type="molecule type" value="Genomic_DNA"/>
</dbReference>
<sequence length="294" mass="34566">MKVDLVIATYNRASFLKQTLDNVLEYQNELNKIFVINNNSQDNTMDILIEYEKKSPKIKVFNMDKNLGAPGGKNIGLKESKADVVIVLDDDAIFCSYNPIKEIINIFKQEKDLGIIQFKIINYQTKKILNYEFPGKLPEKNGDKEFYTGYFIGAGHAIKREMLEKVGYYPDDFFYAHEELDLSYRAINNGYKIKYYPKVAIYHKKAPGGRLSPKEVIKHNFRNRLIMNYKYLPLKYRIINNSLWFLKTLKDSKNLLIPLKAIVEYIQIKDDLKINKLKEKAIDYCRQYNGRLYY</sequence>
<dbReference type="PANTHER" id="PTHR43179">
    <property type="entry name" value="RHAMNOSYLTRANSFERASE WBBL"/>
    <property type="match status" value="1"/>
</dbReference>
<evidence type="ECO:0000256" key="2">
    <source>
        <dbReference type="ARBA" id="ARBA00022676"/>
    </source>
</evidence>
<evidence type="ECO:0000313" key="5">
    <source>
        <dbReference type="EMBL" id="SFO87159.1"/>
    </source>
</evidence>
<feature type="domain" description="Glycosyltransferase 2-like" evidence="4">
    <location>
        <begin position="5"/>
        <end position="166"/>
    </location>
</feature>